<dbReference type="InterPro" id="IPR001460">
    <property type="entry name" value="PCN-bd_Tpept"/>
</dbReference>
<dbReference type="PANTHER" id="PTHR30627:SF1">
    <property type="entry name" value="PEPTIDOGLYCAN D,D-TRANSPEPTIDASE FTSI"/>
    <property type="match status" value="1"/>
</dbReference>
<keyword evidence="5" id="KW-0131">Cell cycle</keyword>
<dbReference type="Pfam" id="PF00905">
    <property type="entry name" value="Transpeptidase"/>
    <property type="match status" value="1"/>
</dbReference>
<dbReference type="SUPFAM" id="SSF56601">
    <property type="entry name" value="beta-lactamase/transpeptidase-like"/>
    <property type="match status" value="1"/>
</dbReference>
<keyword evidence="3" id="KW-0812">Transmembrane</keyword>
<evidence type="ECO:0000256" key="1">
    <source>
        <dbReference type="ARBA" id="ARBA00004370"/>
    </source>
</evidence>
<dbReference type="Proteomes" id="UP000028042">
    <property type="component" value="Unassembled WGS sequence"/>
</dbReference>
<evidence type="ECO:0000313" key="8">
    <source>
        <dbReference type="Proteomes" id="UP000030905"/>
    </source>
</evidence>
<evidence type="ECO:0000256" key="3">
    <source>
        <dbReference type="SAM" id="Phobius"/>
    </source>
</evidence>
<dbReference type="InterPro" id="IPR050515">
    <property type="entry name" value="Beta-lactam/transpept"/>
</dbReference>
<name>A0A0H3J414_CLOPA</name>
<keyword evidence="8" id="KW-1185">Reference proteome</keyword>
<organism evidence="5 8">
    <name type="scientific">Clostridium pasteurianum DSM 525 = ATCC 6013</name>
    <dbReference type="NCBI Taxonomy" id="1262449"/>
    <lineage>
        <taxon>Bacteria</taxon>
        <taxon>Bacillati</taxon>
        <taxon>Bacillota</taxon>
        <taxon>Clostridia</taxon>
        <taxon>Eubacteriales</taxon>
        <taxon>Clostridiaceae</taxon>
        <taxon>Clostridium</taxon>
    </lineage>
</organism>
<dbReference type="PATRIC" id="fig|1262449.3.peg.857"/>
<dbReference type="RefSeq" id="WP_003441984.1">
    <property type="nucleotide sequence ID" value="NZ_ANZB01000002.1"/>
</dbReference>
<protein>
    <submittedName>
        <fullName evidence="5">Cell division protein FtsI/penicillin-binding protein 2</fullName>
    </submittedName>
    <submittedName>
        <fullName evidence="6">Penicillin-binding protein transpeptidase</fullName>
    </submittedName>
</protein>
<feature type="domain" description="Penicillin-binding protein transpeptidase" evidence="4">
    <location>
        <begin position="247"/>
        <end position="530"/>
    </location>
</feature>
<reference evidence="5 8" key="1">
    <citation type="journal article" date="2015" name="Genome Announc.">
        <title>Complete Genome Sequence of the Nitrogen-Fixing and Solvent-Producing Clostridium pasteurianum DSM 525.</title>
        <authorList>
            <person name="Poehlein A."/>
            <person name="Grosse-Honebrink A."/>
            <person name="Zhang Y."/>
            <person name="Minton N.P."/>
            <person name="Daniel R."/>
        </authorList>
    </citation>
    <scope>NUCLEOTIDE SEQUENCE [LARGE SCALE GENOMIC DNA]</scope>
    <source>
        <strain evidence="5">DSM 525</strain>
        <strain evidence="8">DSM 525 / ATCC 6013</strain>
    </source>
</reference>
<dbReference type="PANTHER" id="PTHR30627">
    <property type="entry name" value="PEPTIDOGLYCAN D,D-TRANSPEPTIDASE"/>
    <property type="match status" value="1"/>
</dbReference>
<dbReference type="GO" id="GO:0005886">
    <property type="term" value="C:plasma membrane"/>
    <property type="evidence" value="ECO:0007669"/>
    <property type="project" value="TreeGrafter"/>
</dbReference>
<keyword evidence="5" id="KW-0132">Cell division</keyword>
<dbReference type="GO" id="GO:0071555">
    <property type="term" value="P:cell wall organization"/>
    <property type="evidence" value="ECO:0007669"/>
    <property type="project" value="TreeGrafter"/>
</dbReference>
<dbReference type="GeneID" id="93074288"/>
<feature type="transmembrane region" description="Helical" evidence="3">
    <location>
        <begin position="12"/>
        <end position="32"/>
    </location>
</feature>
<accession>A0A0H3J414</accession>
<dbReference type="eggNOG" id="COG0768">
    <property type="taxonomic scope" value="Bacteria"/>
</dbReference>
<evidence type="ECO:0000259" key="4">
    <source>
        <dbReference type="Pfam" id="PF00905"/>
    </source>
</evidence>
<dbReference type="Gene3D" id="3.40.710.10">
    <property type="entry name" value="DD-peptidase/beta-lactamase superfamily"/>
    <property type="match status" value="1"/>
</dbReference>
<evidence type="ECO:0000313" key="6">
    <source>
        <dbReference type="EMBL" id="KRU11793.1"/>
    </source>
</evidence>
<evidence type="ECO:0000313" key="5">
    <source>
        <dbReference type="EMBL" id="AJA52197.1"/>
    </source>
</evidence>
<dbReference type="GO" id="GO:0008658">
    <property type="term" value="F:penicillin binding"/>
    <property type="evidence" value="ECO:0007669"/>
    <property type="project" value="InterPro"/>
</dbReference>
<dbReference type="Proteomes" id="UP000030905">
    <property type="component" value="Chromosome"/>
</dbReference>
<reference evidence="6 7" key="3">
    <citation type="journal article" name="Genome Announc.">
        <title>Improved Draft Genome Sequence of Clostridium pasteurianum Strain ATCC 6013 (DSM 525) Using a Hybrid Next-Generation Sequencing Approach.</title>
        <authorList>
            <person name="Pyne M.E."/>
            <person name="Utturkar S."/>
            <person name="Brown S.D."/>
            <person name="Moo-Young M."/>
            <person name="Chung D.A."/>
            <person name="Chou C.P."/>
        </authorList>
    </citation>
    <scope>NUCLEOTIDE SEQUENCE [LARGE SCALE GENOMIC DNA]</scope>
    <source>
        <strain evidence="6 7">ATCC 6013</strain>
    </source>
</reference>
<dbReference type="EMBL" id="JPGY02000001">
    <property type="protein sequence ID" value="KRU11793.1"/>
    <property type="molecule type" value="Genomic_DNA"/>
</dbReference>
<keyword evidence="2 3" id="KW-0472">Membrane</keyword>
<evidence type="ECO:0000313" key="7">
    <source>
        <dbReference type="Proteomes" id="UP000028042"/>
    </source>
</evidence>
<keyword evidence="3" id="KW-1133">Transmembrane helix</keyword>
<reference evidence="6" key="2">
    <citation type="submission" date="2015-10" db="EMBL/GenBank/DDBJ databases">
        <title>Improved Draft Genome Sequence of Clostridium pasteurianum Strain ATCC 6013 (DSM 525) Using a Hybrid Next-Generation Sequencing Approach.</title>
        <authorList>
            <person name="Pyne M.E."/>
            <person name="Utturkar S.M."/>
            <person name="Brown S.D."/>
            <person name="Moo-Young M."/>
            <person name="Chung D.A."/>
            <person name="Chou P.C."/>
        </authorList>
    </citation>
    <scope>NUCLEOTIDE SEQUENCE</scope>
    <source>
        <strain evidence="6">ATCC 6013</strain>
    </source>
</reference>
<dbReference type="InterPro" id="IPR012338">
    <property type="entry name" value="Beta-lactam/transpept-like"/>
</dbReference>
<evidence type="ECO:0000256" key="2">
    <source>
        <dbReference type="ARBA" id="ARBA00023136"/>
    </source>
</evidence>
<gene>
    <name evidence="5" type="ORF">CLPA_c21390</name>
    <name evidence="6" type="ORF">CP6013_01040</name>
</gene>
<dbReference type="GO" id="GO:0051301">
    <property type="term" value="P:cell division"/>
    <property type="evidence" value="ECO:0007669"/>
    <property type="project" value="UniProtKB-KW"/>
</dbReference>
<dbReference type="KEGG" id="cpae:CPAST_c21390"/>
<comment type="subcellular location">
    <subcellularLocation>
        <location evidence="1">Membrane</location>
    </subcellularLocation>
</comment>
<dbReference type="AlphaFoldDB" id="A0A0H3J414"/>
<dbReference type="EMBL" id="CP009268">
    <property type="protein sequence ID" value="AJA52197.1"/>
    <property type="molecule type" value="Genomic_DNA"/>
</dbReference>
<sequence>MNIKSKKCSIVLIVFFSMFIFLIYKLYSIAYIKNATLMTSFNAQNTSFERTTDLNYNVLDTNGKQLLNYQQEYYAVINPYIFLKNNSDTNMYDLRALTYTLRNYNKDYDLFNDSIKTENQKLYWKIDEDIYNKIKNIKDVNGFYAYTYYKVDRSEAADIGNILTNMKDNNNKDKGKDSLEYYISDRLKDNSYNQKAFERDVYGNLSDIKDIKNNSNINVKLTIDNDMNNKVNSILNEDEFKDYDQISALVMESDTGKIRVLTQKNFNRGNVNMGIEDGYLFPGSIFKIIVEEAALESNSINTTQKFQDTGKYNQEGKTGNYTVNEAFILSSNEAFMKIGNITGYDNIYKYAKDQGIFDKVLGLNYEQYAIPKLDPNSVGDISLMSIGQKFRITPLEALSLPNTIINNGTYVKPSIIESYVDTDGKVVYTPDTIRKNVLSISTVNIIKDQMRKVVTDKKGTAQLAYVANNDIGGKTGTSTRIEKEKHVDGWFVGFFKIKDKYYSAVVQVPNIKSSEEAGNTAVPVFKRIVEELNK</sequence>
<dbReference type="KEGG" id="cpat:CLPA_c21390"/>
<proteinExistence type="predicted"/>